<evidence type="ECO:0000256" key="4">
    <source>
        <dbReference type="ARBA" id="ARBA00022630"/>
    </source>
</evidence>
<comment type="similarity">
    <text evidence="12">Belongs to the dus family.</text>
</comment>
<evidence type="ECO:0000256" key="13">
    <source>
        <dbReference type="PIRSR" id="PIRSR006621-1"/>
    </source>
</evidence>
<comment type="caution">
    <text evidence="16">The sequence shown here is derived from an EMBL/GenBank/DDBJ whole genome shotgun (WGS) entry which is preliminary data.</text>
</comment>
<protein>
    <recommendedName>
        <fullName evidence="12">tRNA-dihydrouridine synthase</fullName>
        <ecNumber evidence="12">1.3.1.-</ecNumber>
    </recommendedName>
</protein>
<keyword evidence="7" id="KW-0521">NADP</keyword>
<dbReference type="Proteomes" id="UP000824094">
    <property type="component" value="Unassembled WGS sequence"/>
</dbReference>
<evidence type="ECO:0000256" key="11">
    <source>
        <dbReference type="ARBA" id="ARBA00048802"/>
    </source>
</evidence>
<feature type="domain" description="DUS-like FMN-binding" evidence="15">
    <location>
        <begin position="18"/>
        <end position="292"/>
    </location>
</feature>
<comment type="catalytic activity">
    <reaction evidence="10">
        <text>a 5,6-dihydrouridine in tRNA + NADP(+) = a uridine in tRNA + NADPH + H(+)</text>
        <dbReference type="Rhea" id="RHEA:23624"/>
        <dbReference type="Rhea" id="RHEA-COMP:13339"/>
        <dbReference type="Rhea" id="RHEA-COMP:13887"/>
        <dbReference type="ChEBI" id="CHEBI:15378"/>
        <dbReference type="ChEBI" id="CHEBI:57783"/>
        <dbReference type="ChEBI" id="CHEBI:58349"/>
        <dbReference type="ChEBI" id="CHEBI:65315"/>
        <dbReference type="ChEBI" id="CHEBI:74443"/>
    </reaction>
</comment>
<keyword evidence="6 12" id="KW-0819">tRNA processing</keyword>
<gene>
    <name evidence="16" type="ORF">IAB05_05765</name>
</gene>
<dbReference type="SUPFAM" id="SSF51395">
    <property type="entry name" value="FMN-linked oxidoreductases"/>
    <property type="match status" value="1"/>
</dbReference>
<keyword evidence="4 12" id="KW-0285">Flavoprotein</keyword>
<keyword evidence="9 12" id="KW-0560">Oxidoreductase</keyword>
<evidence type="ECO:0000256" key="5">
    <source>
        <dbReference type="ARBA" id="ARBA00022643"/>
    </source>
</evidence>
<dbReference type="PANTHER" id="PTHR45846">
    <property type="entry name" value="TRNA-DIHYDROURIDINE(47) SYNTHASE [NAD(P)(+)]-LIKE"/>
    <property type="match status" value="1"/>
</dbReference>
<comment type="cofactor">
    <cofactor evidence="1 12 14">
        <name>FMN</name>
        <dbReference type="ChEBI" id="CHEBI:58210"/>
    </cofactor>
</comment>
<reference evidence="16" key="2">
    <citation type="journal article" date="2021" name="PeerJ">
        <title>Extensive microbial diversity within the chicken gut microbiome revealed by metagenomics and culture.</title>
        <authorList>
            <person name="Gilroy R."/>
            <person name="Ravi A."/>
            <person name="Getino M."/>
            <person name="Pursley I."/>
            <person name="Horton D.L."/>
            <person name="Alikhan N.F."/>
            <person name="Baker D."/>
            <person name="Gharbi K."/>
            <person name="Hall N."/>
            <person name="Watson M."/>
            <person name="Adriaenssens E.M."/>
            <person name="Foster-Nyarko E."/>
            <person name="Jarju S."/>
            <person name="Secka A."/>
            <person name="Antonio M."/>
            <person name="Oren A."/>
            <person name="Chaudhuri R.R."/>
            <person name="La Ragione R."/>
            <person name="Hildebrand F."/>
            <person name="Pallen M.J."/>
        </authorList>
    </citation>
    <scope>NUCLEOTIDE SEQUENCE</scope>
    <source>
        <strain evidence="16">18911</strain>
    </source>
</reference>
<evidence type="ECO:0000256" key="1">
    <source>
        <dbReference type="ARBA" id="ARBA00001917"/>
    </source>
</evidence>
<name>A0A9D1MIF3_9FIRM</name>
<keyword evidence="5 12" id="KW-0288">FMN</keyword>
<organism evidence="16 17">
    <name type="scientific">Candidatus Stercoripulliclostridium merdigallinarum</name>
    <dbReference type="NCBI Taxonomy" id="2840951"/>
    <lineage>
        <taxon>Bacteria</taxon>
        <taxon>Bacillati</taxon>
        <taxon>Bacillota</taxon>
        <taxon>Clostridia</taxon>
        <taxon>Eubacteriales</taxon>
        <taxon>Candidatus Stercoripulliclostridium</taxon>
    </lineage>
</organism>
<evidence type="ECO:0000256" key="12">
    <source>
        <dbReference type="PIRNR" id="PIRNR006621"/>
    </source>
</evidence>
<dbReference type="InterPro" id="IPR035587">
    <property type="entry name" value="DUS-like_FMN-bd"/>
</dbReference>
<dbReference type="InterPro" id="IPR024036">
    <property type="entry name" value="tRNA-dHydroUridine_Synthase_C"/>
</dbReference>
<dbReference type="EC" id="1.3.1.-" evidence="12"/>
<accession>A0A9D1MIF3</accession>
<keyword evidence="14" id="KW-0547">Nucleotide-binding</keyword>
<feature type="binding site" evidence="14">
    <location>
        <position position="140"/>
    </location>
    <ligand>
        <name>FMN</name>
        <dbReference type="ChEBI" id="CHEBI:58210"/>
    </ligand>
</feature>
<dbReference type="InterPro" id="IPR013785">
    <property type="entry name" value="Aldolase_TIM"/>
</dbReference>
<evidence type="ECO:0000256" key="10">
    <source>
        <dbReference type="ARBA" id="ARBA00048205"/>
    </source>
</evidence>
<dbReference type="PROSITE" id="PS01136">
    <property type="entry name" value="UPF0034"/>
    <property type="match status" value="1"/>
</dbReference>
<evidence type="ECO:0000256" key="14">
    <source>
        <dbReference type="PIRSR" id="PIRSR006621-2"/>
    </source>
</evidence>
<feature type="binding site" evidence="14">
    <location>
        <position position="170"/>
    </location>
    <ligand>
        <name>FMN</name>
        <dbReference type="ChEBI" id="CHEBI:58210"/>
    </ligand>
</feature>
<keyword evidence="3" id="KW-0820">tRNA-binding</keyword>
<comment type="function">
    <text evidence="2 12">Catalyzes the synthesis of 5,6-dihydrouridine (D), a modified base found in the D-loop of most tRNAs, via the reduction of the C5-C6 double bond in target uridines.</text>
</comment>
<evidence type="ECO:0000256" key="8">
    <source>
        <dbReference type="ARBA" id="ARBA00022884"/>
    </source>
</evidence>
<evidence type="ECO:0000256" key="7">
    <source>
        <dbReference type="ARBA" id="ARBA00022857"/>
    </source>
</evidence>
<dbReference type="InterPro" id="IPR018517">
    <property type="entry name" value="tRNA_hU_synthase_CS"/>
</dbReference>
<dbReference type="PIRSF" id="PIRSF006621">
    <property type="entry name" value="Dus"/>
    <property type="match status" value="1"/>
</dbReference>
<evidence type="ECO:0000313" key="16">
    <source>
        <dbReference type="EMBL" id="HIU60879.1"/>
    </source>
</evidence>
<dbReference type="GO" id="GO:0017150">
    <property type="term" value="F:tRNA dihydrouridine synthase activity"/>
    <property type="evidence" value="ECO:0007669"/>
    <property type="project" value="InterPro"/>
</dbReference>
<dbReference type="CDD" id="cd02801">
    <property type="entry name" value="DUS_like_FMN"/>
    <property type="match status" value="1"/>
</dbReference>
<dbReference type="Gene3D" id="1.10.1200.80">
    <property type="entry name" value="Putative flavin oxidoreducatase, domain 2"/>
    <property type="match status" value="1"/>
</dbReference>
<evidence type="ECO:0000256" key="6">
    <source>
        <dbReference type="ARBA" id="ARBA00022694"/>
    </source>
</evidence>
<evidence type="ECO:0000256" key="9">
    <source>
        <dbReference type="ARBA" id="ARBA00023002"/>
    </source>
</evidence>
<keyword evidence="8" id="KW-0694">RNA-binding</keyword>
<dbReference type="GO" id="GO:0050660">
    <property type="term" value="F:flavin adenine dinucleotide binding"/>
    <property type="evidence" value="ECO:0007669"/>
    <property type="project" value="InterPro"/>
</dbReference>
<feature type="binding site" evidence="14">
    <location>
        <position position="70"/>
    </location>
    <ligand>
        <name>FMN</name>
        <dbReference type="ChEBI" id="CHEBI:58210"/>
    </ligand>
</feature>
<reference evidence="16" key="1">
    <citation type="submission" date="2020-10" db="EMBL/GenBank/DDBJ databases">
        <authorList>
            <person name="Gilroy R."/>
        </authorList>
    </citation>
    <scope>NUCLEOTIDE SEQUENCE</scope>
    <source>
        <strain evidence="16">18911</strain>
    </source>
</reference>
<proteinExistence type="inferred from homology"/>
<feature type="active site" description="Proton donor" evidence="13">
    <location>
        <position position="100"/>
    </location>
</feature>
<dbReference type="PANTHER" id="PTHR45846:SF1">
    <property type="entry name" value="TRNA-DIHYDROURIDINE(47) SYNTHASE [NAD(P)(+)]-LIKE"/>
    <property type="match status" value="1"/>
</dbReference>
<dbReference type="AlphaFoldDB" id="A0A9D1MIF3"/>
<dbReference type="Pfam" id="PF01207">
    <property type="entry name" value="Dus"/>
    <property type="match status" value="1"/>
</dbReference>
<dbReference type="Gene3D" id="3.20.20.70">
    <property type="entry name" value="Aldolase class I"/>
    <property type="match status" value="1"/>
</dbReference>
<dbReference type="InterPro" id="IPR001269">
    <property type="entry name" value="DUS_fam"/>
</dbReference>
<evidence type="ECO:0000259" key="15">
    <source>
        <dbReference type="Pfam" id="PF01207"/>
    </source>
</evidence>
<dbReference type="EMBL" id="DVNF01000168">
    <property type="protein sequence ID" value="HIU60879.1"/>
    <property type="molecule type" value="Genomic_DNA"/>
</dbReference>
<comment type="catalytic activity">
    <reaction evidence="11">
        <text>a 5,6-dihydrouridine in tRNA + NAD(+) = a uridine in tRNA + NADH + H(+)</text>
        <dbReference type="Rhea" id="RHEA:54452"/>
        <dbReference type="Rhea" id="RHEA-COMP:13339"/>
        <dbReference type="Rhea" id="RHEA-COMP:13887"/>
        <dbReference type="ChEBI" id="CHEBI:15378"/>
        <dbReference type="ChEBI" id="CHEBI:57540"/>
        <dbReference type="ChEBI" id="CHEBI:57945"/>
        <dbReference type="ChEBI" id="CHEBI:65315"/>
        <dbReference type="ChEBI" id="CHEBI:74443"/>
    </reaction>
</comment>
<feature type="binding site" evidence="14">
    <location>
        <begin position="225"/>
        <end position="226"/>
    </location>
    <ligand>
        <name>FMN</name>
        <dbReference type="ChEBI" id="CHEBI:58210"/>
    </ligand>
</feature>
<sequence>MKIGGVEISGNLIMPAIAGYSDVGQRALAYRYGAALTFTEMISAKGLVYGSNHTEDLLMTTDAEPIKCVQIFGSEPEFIEKAVLHPTLKKFDIIDINCGCPVHKIVGNGEGSALLKDIPRLKEVVAAAVGAAGSRPVTVKMRLGFSEGDLTSPEAAKAAEEAGAAAITVHGRRREDFYSGTVDLNGIRETKNAVSVPVFANGDITDRESLDRTLAVTGCDGAAIARGALGRPYIFSELAGRQVSVDPGELIKEHFSMILKVYPERVATDMMKKHFVYYAKGIRGGKAIKLAAFSAKCARDIIDAAEELSKQFFSELR</sequence>
<evidence type="ECO:0000256" key="2">
    <source>
        <dbReference type="ARBA" id="ARBA00002790"/>
    </source>
</evidence>
<evidence type="ECO:0000313" key="17">
    <source>
        <dbReference type="Proteomes" id="UP000824094"/>
    </source>
</evidence>
<dbReference type="GO" id="GO:0000049">
    <property type="term" value="F:tRNA binding"/>
    <property type="evidence" value="ECO:0007669"/>
    <property type="project" value="UniProtKB-KW"/>
</dbReference>
<evidence type="ECO:0000256" key="3">
    <source>
        <dbReference type="ARBA" id="ARBA00022555"/>
    </source>
</evidence>